<evidence type="ECO:0000313" key="3">
    <source>
        <dbReference type="Proteomes" id="UP001276150"/>
    </source>
</evidence>
<sequence length="158" mass="17209">MKAKILSAALALLVLAPAALAQNGTPVPSKPPATTPTTTPAEQVALTRGHALMAEFLALKVERLWNAFTPEVQEQWGTLNGFTAFRKTGIEQYGKETRLVGERTFMQGGEAIYVRSATYEKFPGQVWAFVMGFTGDKVTTFGVLLENERTDDPVALAY</sequence>
<protein>
    <recommendedName>
        <fullName evidence="4">DUF3887 domain-containing protein</fullName>
    </recommendedName>
</protein>
<evidence type="ECO:0000313" key="2">
    <source>
        <dbReference type="EMBL" id="MDV6375521.1"/>
    </source>
</evidence>
<keyword evidence="1" id="KW-0732">Signal</keyword>
<evidence type="ECO:0008006" key="4">
    <source>
        <dbReference type="Google" id="ProtNLM"/>
    </source>
</evidence>
<dbReference type="RefSeq" id="WP_317640861.1">
    <property type="nucleotide sequence ID" value="NZ_JAPMIV010000028.1"/>
</dbReference>
<comment type="caution">
    <text evidence="2">The sequence shown here is derived from an EMBL/GenBank/DDBJ whole genome shotgun (WGS) entry which is preliminary data.</text>
</comment>
<proteinExistence type="predicted"/>
<feature type="signal peptide" evidence="1">
    <location>
        <begin position="1"/>
        <end position="21"/>
    </location>
</feature>
<dbReference type="EMBL" id="JAPMIV010000028">
    <property type="protein sequence ID" value="MDV6375521.1"/>
    <property type="molecule type" value="Genomic_DNA"/>
</dbReference>
<gene>
    <name evidence="2" type="ORF">ORD21_13050</name>
</gene>
<feature type="chain" id="PRO_5046786314" description="DUF3887 domain-containing protein" evidence="1">
    <location>
        <begin position="22"/>
        <end position="158"/>
    </location>
</feature>
<evidence type="ECO:0000256" key="1">
    <source>
        <dbReference type="SAM" id="SignalP"/>
    </source>
</evidence>
<reference evidence="2 3" key="1">
    <citation type="submission" date="2022-11" db="EMBL/GenBank/DDBJ databases">
        <title>Deinococcus ZS9-10, Low Temperature and Draught-tolerating, UV-resistant Bacteria from Continental Antarctica.</title>
        <authorList>
            <person name="Cheng L."/>
        </authorList>
    </citation>
    <scope>NUCLEOTIDE SEQUENCE [LARGE SCALE GENOMIC DNA]</scope>
    <source>
        <strain evidence="2 3">ZS9-10</strain>
    </source>
</reference>
<dbReference type="Proteomes" id="UP001276150">
    <property type="component" value="Unassembled WGS sequence"/>
</dbReference>
<keyword evidence="3" id="KW-1185">Reference proteome</keyword>
<organism evidence="2 3">
    <name type="scientific">Deinococcus arenicola</name>
    <dbReference type="NCBI Taxonomy" id="2994950"/>
    <lineage>
        <taxon>Bacteria</taxon>
        <taxon>Thermotogati</taxon>
        <taxon>Deinococcota</taxon>
        <taxon>Deinococci</taxon>
        <taxon>Deinococcales</taxon>
        <taxon>Deinococcaceae</taxon>
        <taxon>Deinococcus</taxon>
    </lineage>
</organism>
<accession>A0ABU4DSV9</accession>
<name>A0ABU4DSV9_9DEIO</name>